<proteinExistence type="predicted"/>
<accession>A0A316ZJW0</accession>
<dbReference type="Proteomes" id="UP000245946">
    <property type="component" value="Unassembled WGS sequence"/>
</dbReference>
<evidence type="ECO:0000313" key="1">
    <source>
        <dbReference type="EMBL" id="PWO01385.1"/>
    </source>
</evidence>
<dbReference type="EMBL" id="KZ819283">
    <property type="protein sequence ID" value="PWO01385.1"/>
    <property type="molecule type" value="Genomic_DNA"/>
</dbReference>
<name>A0A316ZJW0_9BASI</name>
<dbReference type="GeneID" id="37272435"/>
<protein>
    <submittedName>
        <fullName evidence="1">Uncharacterized protein</fullName>
    </submittedName>
</protein>
<reference evidence="1 2" key="1">
    <citation type="journal article" date="2018" name="Mol. Biol. Evol.">
        <title>Broad Genomic Sampling Reveals a Smut Pathogenic Ancestry of the Fungal Clade Ustilaginomycotina.</title>
        <authorList>
            <person name="Kijpornyongpan T."/>
            <person name="Mondo S.J."/>
            <person name="Barry K."/>
            <person name="Sandor L."/>
            <person name="Lee J."/>
            <person name="Lipzen A."/>
            <person name="Pangilinan J."/>
            <person name="LaButti K."/>
            <person name="Hainaut M."/>
            <person name="Henrissat B."/>
            <person name="Grigoriev I.V."/>
            <person name="Spatafora J.W."/>
            <person name="Aime M.C."/>
        </authorList>
    </citation>
    <scope>NUCLEOTIDE SEQUENCE [LARGE SCALE GENOMIC DNA]</scope>
    <source>
        <strain evidence="1 2">MCA 4186</strain>
    </source>
</reference>
<sequence length="153" mass="15749">MLRTSISSPARSISRWRLSVHVAHQSRASCSASPAAAAAQAHLSARTMSHDSAATEAAQLGCFEQPAERAAGASDAPAAAAPASASLLSQALTSVGSVALAGLGALTFASRSWTQGLRSHAEALEETRDEMADDCGDEAEWYKKEPAQTAAQL</sequence>
<dbReference type="AlphaFoldDB" id="A0A316ZJW0"/>
<gene>
    <name evidence="1" type="ORF">FA09DRAFT_357961</name>
</gene>
<evidence type="ECO:0000313" key="2">
    <source>
        <dbReference type="Proteomes" id="UP000245946"/>
    </source>
</evidence>
<dbReference type="RefSeq" id="XP_025601663.1">
    <property type="nucleotide sequence ID" value="XM_025744891.1"/>
</dbReference>
<keyword evidence="2" id="KW-1185">Reference proteome</keyword>
<organism evidence="1 2">
    <name type="scientific">Tilletiopsis washingtonensis</name>
    <dbReference type="NCBI Taxonomy" id="58919"/>
    <lineage>
        <taxon>Eukaryota</taxon>
        <taxon>Fungi</taxon>
        <taxon>Dikarya</taxon>
        <taxon>Basidiomycota</taxon>
        <taxon>Ustilaginomycotina</taxon>
        <taxon>Exobasidiomycetes</taxon>
        <taxon>Entylomatales</taxon>
        <taxon>Entylomatales incertae sedis</taxon>
        <taxon>Tilletiopsis</taxon>
    </lineage>
</organism>